<proteinExistence type="predicted"/>
<evidence type="ECO:0000313" key="1">
    <source>
        <dbReference type="EMBL" id="CAG8657144.1"/>
    </source>
</evidence>
<reference evidence="1" key="1">
    <citation type="submission" date="2021-06" db="EMBL/GenBank/DDBJ databases">
        <authorList>
            <person name="Kallberg Y."/>
            <person name="Tangrot J."/>
            <person name="Rosling A."/>
        </authorList>
    </citation>
    <scope>NUCLEOTIDE SEQUENCE</scope>
    <source>
        <strain evidence="1">IA702</strain>
    </source>
</reference>
<organism evidence="1 2">
    <name type="scientific">Paraglomus occultum</name>
    <dbReference type="NCBI Taxonomy" id="144539"/>
    <lineage>
        <taxon>Eukaryota</taxon>
        <taxon>Fungi</taxon>
        <taxon>Fungi incertae sedis</taxon>
        <taxon>Mucoromycota</taxon>
        <taxon>Glomeromycotina</taxon>
        <taxon>Glomeromycetes</taxon>
        <taxon>Paraglomerales</taxon>
        <taxon>Paraglomeraceae</taxon>
        <taxon>Paraglomus</taxon>
    </lineage>
</organism>
<dbReference type="AlphaFoldDB" id="A0A9N9E2D5"/>
<sequence length="43" mass="4609">GNIVIDENGGSILVSRTDKVVVPSSRLQIIQIWLSSVYGPGKI</sequence>
<accession>A0A9N9E2D5</accession>
<comment type="caution">
    <text evidence="1">The sequence shown here is derived from an EMBL/GenBank/DDBJ whole genome shotgun (WGS) entry which is preliminary data.</text>
</comment>
<evidence type="ECO:0000313" key="2">
    <source>
        <dbReference type="Proteomes" id="UP000789572"/>
    </source>
</evidence>
<dbReference type="Proteomes" id="UP000789572">
    <property type="component" value="Unassembled WGS sequence"/>
</dbReference>
<name>A0A9N9E2D5_9GLOM</name>
<keyword evidence="2" id="KW-1185">Reference proteome</keyword>
<dbReference type="EMBL" id="CAJVPJ010004950">
    <property type="protein sequence ID" value="CAG8657144.1"/>
    <property type="molecule type" value="Genomic_DNA"/>
</dbReference>
<gene>
    <name evidence="1" type="ORF">POCULU_LOCUS10263</name>
</gene>
<protein>
    <submittedName>
        <fullName evidence="1">1525_t:CDS:1</fullName>
    </submittedName>
</protein>
<feature type="non-terminal residue" evidence="1">
    <location>
        <position position="1"/>
    </location>
</feature>